<dbReference type="Proteomes" id="UP000824220">
    <property type="component" value="Unassembled WGS sequence"/>
</dbReference>
<comment type="caution">
    <text evidence="2">The sequence shown here is derived from an EMBL/GenBank/DDBJ whole genome shotgun (WGS) entry which is preliminary data.</text>
</comment>
<name>A0A9D2H623_9MICO</name>
<reference evidence="2" key="1">
    <citation type="journal article" date="2021" name="PeerJ">
        <title>Extensive microbial diversity within the chicken gut microbiome revealed by metagenomics and culture.</title>
        <authorList>
            <person name="Gilroy R."/>
            <person name="Ravi A."/>
            <person name="Getino M."/>
            <person name="Pursley I."/>
            <person name="Horton D.L."/>
            <person name="Alikhan N.F."/>
            <person name="Baker D."/>
            <person name="Gharbi K."/>
            <person name="Hall N."/>
            <person name="Watson M."/>
            <person name="Adriaenssens E.M."/>
            <person name="Foster-Nyarko E."/>
            <person name="Jarju S."/>
            <person name="Secka A."/>
            <person name="Antonio M."/>
            <person name="Oren A."/>
            <person name="Chaudhuri R.R."/>
            <person name="La Ragione R."/>
            <person name="Hildebrand F."/>
            <person name="Pallen M.J."/>
        </authorList>
    </citation>
    <scope>NUCLEOTIDE SEQUENCE</scope>
    <source>
        <strain evidence="2">ChiHjej8B7-3636</strain>
    </source>
</reference>
<feature type="transmembrane region" description="Helical" evidence="1">
    <location>
        <begin position="5"/>
        <end position="22"/>
    </location>
</feature>
<evidence type="ECO:0000313" key="2">
    <source>
        <dbReference type="EMBL" id="HJA04346.1"/>
    </source>
</evidence>
<accession>A0A9D2H623</accession>
<keyword evidence="1" id="KW-0472">Membrane</keyword>
<gene>
    <name evidence="2" type="ORF">H9800_05740</name>
</gene>
<evidence type="ECO:0000313" key="3">
    <source>
        <dbReference type="Proteomes" id="UP000824220"/>
    </source>
</evidence>
<proteinExistence type="predicted"/>
<organism evidence="2 3">
    <name type="scientific">Candidatus Microbacterium stercoravium</name>
    <dbReference type="NCBI Taxonomy" id="2838697"/>
    <lineage>
        <taxon>Bacteria</taxon>
        <taxon>Bacillati</taxon>
        <taxon>Actinomycetota</taxon>
        <taxon>Actinomycetes</taxon>
        <taxon>Micrococcales</taxon>
        <taxon>Microbacteriaceae</taxon>
        <taxon>Microbacterium</taxon>
    </lineage>
</organism>
<sequence>MNILFWIIVIIAIVLLVVGGVVEAVRFLLWIGIALVLIAVIAWAIRKIAGNKR</sequence>
<keyword evidence="1" id="KW-0812">Transmembrane</keyword>
<reference evidence="2" key="2">
    <citation type="submission" date="2021-04" db="EMBL/GenBank/DDBJ databases">
        <authorList>
            <person name="Gilroy R."/>
        </authorList>
    </citation>
    <scope>NUCLEOTIDE SEQUENCE</scope>
    <source>
        <strain evidence="2">ChiHjej8B7-3636</strain>
    </source>
</reference>
<keyword evidence="1" id="KW-1133">Transmembrane helix</keyword>
<feature type="transmembrane region" description="Helical" evidence="1">
    <location>
        <begin position="28"/>
        <end position="45"/>
    </location>
</feature>
<evidence type="ECO:0000256" key="1">
    <source>
        <dbReference type="SAM" id="Phobius"/>
    </source>
</evidence>
<protein>
    <submittedName>
        <fullName evidence="2">Uncharacterized protein</fullName>
    </submittedName>
</protein>
<dbReference type="EMBL" id="DXAM01000081">
    <property type="protein sequence ID" value="HJA04346.1"/>
    <property type="molecule type" value="Genomic_DNA"/>
</dbReference>
<dbReference type="AlphaFoldDB" id="A0A9D2H623"/>